<dbReference type="SUPFAM" id="SSF51735">
    <property type="entry name" value="NAD(P)-binding Rossmann-fold domains"/>
    <property type="match status" value="1"/>
</dbReference>
<accession>A0A081RGV5</accession>
<gene>
    <name evidence="7" type="ORF">BV95_01236</name>
</gene>
<dbReference type="Gene3D" id="3.40.50.720">
    <property type="entry name" value="NAD(P)-binding Rossmann-like Domain"/>
    <property type="match status" value="1"/>
</dbReference>
<comment type="similarity">
    <text evidence="4">Belongs to the zinc-containing alcohol dehydrogenase family.</text>
</comment>
<dbReference type="RefSeq" id="WP_037448775.1">
    <property type="nucleotide sequence ID" value="NZ_JFHR01000010.1"/>
</dbReference>
<dbReference type="PROSITE" id="PS00059">
    <property type="entry name" value="ADH_ZINC"/>
    <property type="match status" value="1"/>
</dbReference>
<dbReference type="EMBL" id="JFHR01000010">
    <property type="protein sequence ID" value="KEQ54428.1"/>
    <property type="molecule type" value="Genomic_DNA"/>
</dbReference>
<dbReference type="Pfam" id="PF08240">
    <property type="entry name" value="ADH_N"/>
    <property type="match status" value="1"/>
</dbReference>
<dbReference type="GO" id="GO:0008270">
    <property type="term" value="F:zinc ion binding"/>
    <property type="evidence" value="ECO:0007669"/>
    <property type="project" value="InterPro"/>
</dbReference>
<keyword evidence="2 4" id="KW-0862">Zinc</keyword>
<feature type="domain" description="Alcohol dehydrogenase-like C-terminal" evidence="5">
    <location>
        <begin position="169"/>
        <end position="288"/>
    </location>
</feature>
<dbReference type="SUPFAM" id="SSF50129">
    <property type="entry name" value="GroES-like"/>
    <property type="match status" value="1"/>
</dbReference>
<dbReference type="PATRIC" id="fig|46429.4.peg.1198"/>
<dbReference type="Pfam" id="PF00107">
    <property type="entry name" value="ADH_zinc_N"/>
    <property type="match status" value="1"/>
</dbReference>
<dbReference type="InterPro" id="IPR013154">
    <property type="entry name" value="ADH-like_N"/>
</dbReference>
<comment type="cofactor">
    <cofactor evidence="4">
        <name>Zn(2+)</name>
        <dbReference type="ChEBI" id="CHEBI:29105"/>
    </cofactor>
</comment>
<dbReference type="Gene3D" id="3.90.180.10">
    <property type="entry name" value="Medium-chain alcohol dehydrogenases, catalytic domain"/>
    <property type="match status" value="1"/>
</dbReference>
<dbReference type="AlphaFoldDB" id="A0A081RGV5"/>
<keyword evidence="3 7" id="KW-0560">Oxidoreductase</keyword>
<dbReference type="eggNOG" id="COG1063">
    <property type="taxonomic scope" value="Bacteria"/>
</dbReference>
<keyword evidence="1 4" id="KW-0479">Metal-binding</keyword>
<dbReference type="PANTHER" id="PTHR43401">
    <property type="entry name" value="L-THREONINE 3-DEHYDROGENASE"/>
    <property type="match status" value="1"/>
</dbReference>
<protein>
    <submittedName>
        <fullName evidence="7">L-iditol 2-dehydrogenase</fullName>
        <ecNumber evidence="7">1.1.1.14</ecNumber>
    </submittedName>
</protein>
<feature type="domain" description="Alcohol dehydrogenase-like N-terminal" evidence="6">
    <location>
        <begin position="24"/>
        <end position="130"/>
    </location>
</feature>
<evidence type="ECO:0000256" key="3">
    <source>
        <dbReference type="ARBA" id="ARBA00023002"/>
    </source>
</evidence>
<evidence type="ECO:0000256" key="1">
    <source>
        <dbReference type="ARBA" id="ARBA00022723"/>
    </source>
</evidence>
<evidence type="ECO:0000256" key="4">
    <source>
        <dbReference type="RuleBase" id="RU361277"/>
    </source>
</evidence>
<dbReference type="GO" id="GO:0003939">
    <property type="term" value="F:L-iditol 2-dehydrogenase (NAD+) activity"/>
    <property type="evidence" value="ECO:0007669"/>
    <property type="project" value="UniProtKB-EC"/>
</dbReference>
<dbReference type="InterPro" id="IPR013149">
    <property type="entry name" value="ADH-like_C"/>
</dbReference>
<organism evidence="7 8">
    <name type="scientific">Sphingobium chlorophenolicum</name>
    <dbReference type="NCBI Taxonomy" id="46429"/>
    <lineage>
        <taxon>Bacteria</taxon>
        <taxon>Pseudomonadati</taxon>
        <taxon>Pseudomonadota</taxon>
        <taxon>Alphaproteobacteria</taxon>
        <taxon>Sphingomonadales</taxon>
        <taxon>Sphingomonadaceae</taxon>
        <taxon>Sphingobium</taxon>
    </lineage>
</organism>
<evidence type="ECO:0000256" key="2">
    <source>
        <dbReference type="ARBA" id="ARBA00022833"/>
    </source>
</evidence>
<dbReference type="EC" id="1.1.1.14" evidence="7"/>
<evidence type="ECO:0000259" key="6">
    <source>
        <dbReference type="Pfam" id="PF08240"/>
    </source>
</evidence>
<dbReference type="PANTHER" id="PTHR43401:SF5">
    <property type="entry name" value="ALCOHOL DEHYDROGENASE-RELATED"/>
    <property type="match status" value="1"/>
</dbReference>
<dbReference type="InterPro" id="IPR050129">
    <property type="entry name" value="Zn_alcohol_dh"/>
</dbReference>
<evidence type="ECO:0000259" key="5">
    <source>
        <dbReference type="Pfam" id="PF00107"/>
    </source>
</evidence>
<sequence>MRAAVFKGAGTPLVVETLDDPQPGAGEAVIKVTRCGVCGTDLHMTSGHGNDFPVNSVIGHEYCGEVVALGKGVENLKVGQFVTAMPVAGCGRCAPCLAGYPMACAQMQGLVGGFGEYMRIAAASSVVLPDTLTPADGALVEPLAVGLRGVRLAQMPPGAKVAVLGAGSIGLAAIYWARLLGAGKIVAISRSARRADLAIQMGANSFEALGEGEVERVSAALGGMPDIVLECVGAVGMTQKAVELVAPGGTVVSLGFCTSPDPILPSLATWKQVTIKFSFAYDLREFEHSANALDAGHVEPRLMVSKTVGLNAFPDLFEQLRAGANETKVHVDPWSAD</sequence>
<proteinExistence type="inferred from homology"/>
<dbReference type="InterPro" id="IPR011032">
    <property type="entry name" value="GroES-like_sf"/>
</dbReference>
<dbReference type="Proteomes" id="UP000028411">
    <property type="component" value="Unassembled WGS sequence"/>
</dbReference>
<dbReference type="InterPro" id="IPR036291">
    <property type="entry name" value="NAD(P)-bd_dom_sf"/>
</dbReference>
<name>A0A081RGV5_SPHCR</name>
<dbReference type="InterPro" id="IPR002328">
    <property type="entry name" value="ADH_Zn_CS"/>
</dbReference>
<evidence type="ECO:0000313" key="8">
    <source>
        <dbReference type="Proteomes" id="UP000028411"/>
    </source>
</evidence>
<evidence type="ECO:0000313" key="7">
    <source>
        <dbReference type="EMBL" id="KEQ54428.1"/>
    </source>
</evidence>
<dbReference type="OrthoDB" id="9809185at2"/>
<comment type="caution">
    <text evidence="7">The sequence shown here is derived from an EMBL/GenBank/DDBJ whole genome shotgun (WGS) entry which is preliminary data.</text>
</comment>
<reference evidence="7 8" key="1">
    <citation type="submission" date="2014-02" db="EMBL/GenBank/DDBJ databases">
        <title>Whole genome sequence of Sphingobium chlorophenolicum NBRC 16172.</title>
        <authorList>
            <person name="Gan H.M."/>
            <person name="Gan H.Y."/>
            <person name="Chew T.H."/>
            <person name="Savka M.A."/>
        </authorList>
    </citation>
    <scope>NUCLEOTIDE SEQUENCE [LARGE SCALE GENOMIC DNA]</scope>
    <source>
        <strain evidence="7 8">NBRC 16172</strain>
    </source>
</reference>